<dbReference type="EMBL" id="MN740691">
    <property type="protein sequence ID" value="QHU07887.1"/>
    <property type="molecule type" value="Genomic_DNA"/>
</dbReference>
<dbReference type="Pfam" id="PF12937">
    <property type="entry name" value="F-box-like"/>
    <property type="match status" value="1"/>
</dbReference>
<dbReference type="SUPFAM" id="SSF48403">
    <property type="entry name" value="Ankyrin repeat"/>
    <property type="match status" value="2"/>
</dbReference>
<dbReference type="InterPro" id="IPR002110">
    <property type="entry name" value="Ankyrin_rpt"/>
</dbReference>
<dbReference type="PROSITE" id="PS50088">
    <property type="entry name" value="ANK_REPEAT"/>
    <property type="match status" value="1"/>
</dbReference>
<sequence>MNLLPPELLKSIFNLLDYQSFIDCRLVCYDFNKVINDITKLSDNVKKKCEILRIVYNDRNIWVTKNKYKFKMFIEEEKEIIYSNKLDKLKYISCKDVELYTFSDKVTKIENIQEYKQFVFMKNVTLNTFDICSELSIHFSKHNDFGFNKNYKTPFNHIIEPQRESFAVFLLFDNIEFFLNEYQLDKIFQCNESTMCKAILLFIKTNIEKMVLFSQRAETEEQRAESGERSSGAPRVPLGCPSSARSCLLELIKKIRLPDRMYNFIILKYIELNKNEDLFYFYTINDYNRVKEFLIEKKVNINFKDDNGRTLLYHFYRNGINSKLIRLAVENGADVNSIDNNKVSIFDYATLYSDDIKPLLNGKLDLNYEKDGVSIFLYIFKNKFKVIFDDDVLKYMIENVNNINQQDSEGNNALQLYIKNYYSSGVKLGGDTFCASTFKLLIEKGCNIHNVNKKGRTVLNDAISRFVPLDLIMLLTDKNDIKNVLNIKNHQKNEFLKSLFNKPFSSDTDISHFYYMLEHLVENREIDFKEDKIYKENNGFMNICIDLYPKEGDDYNQYFISKLMKLIIKNGSDVNYSYKGSDIPLFKAVKNYKQKRITNFLLENGADVNFIQEKTENNILQHCFQFNPSISTIESLIKYGANVNHVNKSGHSVLTYLLYKVEVNKHCNINMHLEIIKLLVENGANVKFEYKNQTILQLANRRIKYGNVIDYLTNL</sequence>
<proteinExistence type="predicted"/>
<name>A0A6C0JTY9_9ZZZZ</name>
<dbReference type="Gene3D" id="1.25.40.20">
    <property type="entry name" value="Ankyrin repeat-containing domain"/>
    <property type="match status" value="3"/>
</dbReference>
<protein>
    <recommendedName>
        <fullName evidence="3">F-box domain-containing protein</fullName>
    </recommendedName>
</protein>
<dbReference type="InterPro" id="IPR001810">
    <property type="entry name" value="F-box_dom"/>
</dbReference>
<dbReference type="InterPro" id="IPR036047">
    <property type="entry name" value="F-box-like_dom_sf"/>
</dbReference>
<dbReference type="PANTHER" id="PTHR24180">
    <property type="entry name" value="CYCLIN-DEPENDENT KINASE INHIBITOR 2C-RELATED"/>
    <property type="match status" value="1"/>
</dbReference>
<feature type="domain" description="F-box" evidence="3">
    <location>
        <begin position="1"/>
        <end position="45"/>
    </location>
</feature>
<keyword evidence="1" id="KW-0677">Repeat</keyword>
<dbReference type="SUPFAM" id="SSF81383">
    <property type="entry name" value="F-box domain"/>
    <property type="match status" value="1"/>
</dbReference>
<evidence type="ECO:0000256" key="1">
    <source>
        <dbReference type="ARBA" id="ARBA00022737"/>
    </source>
</evidence>
<dbReference type="InterPro" id="IPR036770">
    <property type="entry name" value="Ankyrin_rpt-contain_sf"/>
</dbReference>
<reference evidence="4" key="1">
    <citation type="journal article" date="2020" name="Nature">
        <title>Giant virus diversity and host interactions through global metagenomics.</title>
        <authorList>
            <person name="Schulz F."/>
            <person name="Roux S."/>
            <person name="Paez-Espino D."/>
            <person name="Jungbluth S."/>
            <person name="Walsh D.A."/>
            <person name="Denef V.J."/>
            <person name="McMahon K.D."/>
            <person name="Konstantinidis K.T."/>
            <person name="Eloe-Fadrosh E.A."/>
            <person name="Kyrpides N.C."/>
            <person name="Woyke T."/>
        </authorList>
    </citation>
    <scope>NUCLEOTIDE SEQUENCE</scope>
    <source>
        <strain evidence="4">GVMAG-S-1041349-163</strain>
    </source>
</reference>
<evidence type="ECO:0000259" key="3">
    <source>
        <dbReference type="PROSITE" id="PS50181"/>
    </source>
</evidence>
<evidence type="ECO:0000256" key="2">
    <source>
        <dbReference type="ARBA" id="ARBA00023043"/>
    </source>
</evidence>
<dbReference type="Gene3D" id="1.20.1280.50">
    <property type="match status" value="1"/>
</dbReference>
<dbReference type="PROSITE" id="PS50181">
    <property type="entry name" value="FBOX"/>
    <property type="match status" value="1"/>
</dbReference>
<keyword evidence="2" id="KW-0040">ANK repeat</keyword>
<evidence type="ECO:0000313" key="4">
    <source>
        <dbReference type="EMBL" id="QHU07887.1"/>
    </source>
</evidence>
<dbReference type="SMART" id="SM00248">
    <property type="entry name" value="ANK"/>
    <property type="match status" value="8"/>
</dbReference>
<accession>A0A6C0JTY9</accession>
<dbReference type="SMART" id="SM00256">
    <property type="entry name" value="FBOX"/>
    <property type="match status" value="1"/>
</dbReference>
<dbReference type="AlphaFoldDB" id="A0A6C0JTY9"/>
<organism evidence="4">
    <name type="scientific">viral metagenome</name>
    <dbReference type="NCBI Taxonomy" id="1070528"/>
    <lineage>
        <taxon>unclassified sequences</taxon>
        <taxon>metagenomes</taxon>
        <taxon>organismal metagenomes</taxon>
    </lineage>
</organism>
<dbReference type="InterPro" id="IPR051637">
    <property type="entry name" value="Ank_repeat_dom-contain_49"/>
</dbReference>
<dbReference type="PANTHER" id="PTHR24180:SF45">
    <property type="entry name" value="POLY [ADP-RIBOSE] POLYMERASE TANKYRASE"/>
    <property type="match status" value="1"/>
</dbReference>